<dbReference type="RefSeq" id="WP_143908922.1">
    <property type="nucleotide sequence ID" value="NZ_CP041765.1"/>
</dbReference>
<dbReference type="CDD" id="cd06572">
    <property type="entry name" value="Histidinol_dh"/>
    <property type="match status" value="1"/>
</dbReference>
<dbReference type="PIRSF" id="PIRSF000099">
    <property type="entry name" value="Histidinol_dh"/>
    <property type="match status" value="1"/>
</dbReference>
<evidence type="ECO:0000256" key="18">
    <source>
        <dbReference type="RuleBase" id="RU004175"/>
    </source>
</evidence>
<dbReference type="GO" id="GO:0005829">
    <property type="term" value="C:cytosol"/>
    <property type="evidence" value="ECO:0007669"/>
    <property type="project" value="TreeGrafter"/>
</dbReference>
<dbReference type="PANTHER" id="PTHR21256">
    <property type="entry name" value="HISTIDINOL DEHYDROGENASE HDH"/>
    <property type="match status" value="1"/>
</dbReference>
<feature type="binding site" evidence="12 16">
    <location>
        <position position="278"/>
    </location>
    <ligand>
        <name>substrate</name>
    </ligand>
</feature>
<evidence type="ECO:0000256" key="4">
    <source>
        <dbReference type="ARBA" id="ARBA00012965"/>
    </source>
</evidence>
<dbReference type="FunFam" id="3.40.50.1980:FF:000001">
    <property type="entry name" value="Histidinol dehydrogenase"/>
    <property type="match status" value="1"/>
</dbReference>
<keyword evidence="6 12" id="KW-0479">Metal-binding</keyword>
<accession>A0A516X435</accession>
<dbReference type="Pfam" id="PF00815">
    <property type="entry name" value="Histidinol_dh"/>
    <property type="match status" value="1"/>
</dbReference>
<dbReference type="InterPro" id="IPR016161">
    <property type="entry name" value="Ald_DH/histidinol_DH"/>
</dbReference>
<feature type="binding site" evidence="12 15">
    <location>
        <position position="198"/>
    </location>
    <ligand>
        <name>NAD(+)</name>
        <dbReference type="ChEBI" id="CHEBI:57540"/>
    </ligand>
</feature>
<dbReference type="PRINTS" id="PR00083">
    <property type="entry name" value="HOLDHDRGNASE"/>
</dbReference>
<feature type="binding site" evidence="12 16">
    <location>
        <position position="345"/>
    </location>
    <ligand>
        <name>substrate</name>
    </ligand>
</feature>
<keyword evidence="10 12" id="KW-0368">Histidine biosynthesis</keyword>
<dbReference type="PROSITE" id="PS00611">
    <property type="entry name" value="HISOL_DEHYDROGENASE"/>
    <property type="match status" value="1"/>
</dbReference>
<evidence type="ECO:0000256" key="8">
    <source>
        <dbReference type="ARBA" id="ARBA00023002"/>
    </source>
</evidence>
<evidence type="ECO:0000256" key="13">
    <source>
        <dbReference type="PIRNR" id="PIRNR000099"/>
    </source>
</evidence>
<feature type="binding site" evidence="12 16">
    <location>
        <position position="432"/>
    </location>
    <ligand>
        <name>substrate</name>
    </ligand>
</feature>
<reference evidence="19 20" key="2">
    <citation type="submission" date="2019-07" db="EMBL/GenBank/DDBJ databases">
        <authorList>
            <person name="Huang Y."/>
        </authorList>
    </citation>
    <scope>NUCLEOTIDE SEQUENCE [LARGE SCALE GENOMIC DNA]</scope>
    <source>
        <strain evidence="19 20">HY188</strain>
    </source>
</reference>
<dbReference type="PANTHER" id="PTHR21256:SF2">
    <property type="entry name" value="HISTIDINE BIOSYNTHESIS TRIFUNCTIONAL PROTEIN"/>
    <property type="match status" value="1"/>
</dbReference>
<dbReference type="NCBIfam" id="TIGR00069">
    <property type="entry name" value="hisD"/>
    <property type="match status" value="1"/>
</dbReference>
<feature type="active site" description="Proton acceptor" evidence="12 14">
    <location>
        <position position="345"/>
    </location>
</feature>
<keyword evidence="12" id="KW-0028">Amino-acid biosynthesis</keyword>
<dbReference type="UniPathway" id="UPA00031">
    <property type="reaction ID" value="UER00014"/>
</dbReference>
<dbReference type="KEGG" id="toy:FO059_11555"/>
<evidence type="ECO:0000256" key="1">
    <source>
        <dbReference type="ARBA" id="ARBA00003850"/>
    </source>
</evidence>
<feature type="binding site" evidence="12 15">
    <location>
        <position position="230"/>
    </location>
    <ligand>
        <name>NAD(+)</name>
        <dbReference type="ChEBI" id="CHEBI:57540"/>
    </ligand>
</feature>
<evidence type="ECO:0000256" key="3">
    <source>
        <dbReference type="ARBA" id="ARBA00010178"/>
    </source>
</evidence>
<evidence type="ECO:0000256" key="2">
    <source>
        <dbReference type="ARBA" id="ARBA00004940"/>
    </source>
</evidence>
<evidence type="ECO:0000256" key="9">
    <source>
        <dbReference type="ARBA" id="ARBA00023027"/>
    </source>
</evidence>
<evidence type="ECO:0000313" key="19">
    <source>
        <dbReference type="EMBL" id="QDQ97836.1"/>
    </source>
</evidence>
<comment type="catalytic activity">
    <reaction evidence="11 12">
        <text>L-histidinol + 2 NAD(+) + H2O = L-histidine + 2 NADH + 3 H(+)</text>
        <dbReference type="Rhea" id="RHEA:20641"/>
        <dbReference type="ChEBI" id="CHEBI:15377"/>
        <dbReference type="ChEBI" id="CHEBI:15378"/>
        <dbReference type="ChEBI" id="CHEBI:57540"/>
        <dbReference type="ChEBI" id="CHEBI:57595"/>
        <dbReference type="ChEBI" id="CHEBI:57699"/>
        <dbReference type="ChEBI" id="CHEBI:57945"/>
        <dbReference type="EC" id="1.1.1.23"/>
    </reaction>
</comment>
<keyword evidence="9 12" id="KW-0520">NAD</keyword>
<evidence type="ECO:0000256" key="15">
    <source>
        <dbReference type="PIRSR" id="PIRSR000099-2"/>
    </source>
</evidence>
<feature type="active site" description="Proton acceptor" evidence="12 14">
    <location>
        <position position="344"/>
    </location>
</feature>
<evidence type="ECO:0000256" key="17">
    <source>
        <dbReference type="PIRSR" id="PIRSR000099-4"/>
    </source>
</evidence>
<dbReference type="GO" id="GO:0008270">
    <property type="term" value="F:zinc ion binding"/>
    <property type="evidence" value="ECO:0007669"/>
    <property type="project" value="UniProtKB-UniRule"/>
</dbReference>
<feature type="binding site" evidence="12 16">
    <location>
        <position position="378"/>
    </location>
    <ligand>
        <name>substrate</name>
    </ligand>
</feature>
<gene>
    <name evidence="12 19" type="primary">hisD</name>
    <name evidence="19" type="ORF">FO059_11555</name>
</gene>
<reference evidence="19 20" key="1">
    <citation type="submission" date="2019-07" db="EMBL/GenBank/DDBJ databases">
        <title>Tomitella cavernea sp. nov., an actinomycete isolated from soil.</title>
        <authorList>
            <person name="Cheng J."/>
        </authorList>
    </citation>
    <scope>NUCLEOTIDE SEQUENCE [LARGE SCALE GENOMIC DNA]</scope>
    <source>
        <strain evidence="19 20">HY188</strain>
    </source>
</reference>
<evidence type="ECO:0000313" key="20">
    <source>
        <dbReference type="Proteomes" id="UP000317344"/>
    </source>
</evidence>
<keyword evidence="20" id="KW-1185">Reference proteome</keyword>
<dbReference type="Gene3D" id="3.40.50.1980">
    <property type="entry name" value="Nitrogenase molybdenum iron protein domain"/>
    <property type="match status" value="2"/>
</dbReference>
<comment type="cofactor">
    <cofactor evidence="12 17">
        <name>Zn(2+)</name>
        <dbReference type="ChEBI" id="CHEBI:29105"/>
    </cofactor>
    <text evidence="12 17">Binds 1 zinc ion per subunit.</text>
</comment>
<keyword evidence="7 12" id="KW-0862">Zinc</keyword>
<evidence type="ECO:0000256" key="6">
    <source>
        <dbReference type="ARBA" id="ARBA00022723"/>
    </source>
</evidence>
<evidence type="ECO:0000256" key="14">
    <source>
        <dbReference type="PIRSR" id="PIRSR000099-1"/>
    </source>
</evidence>
<dbReference type="InterPro" id="IPR022695">
    <property type="entry name" value="Histidinol_DH_monofunct"/>
</dbReference>
<evidence type="ECO:0000256" key="10">
    <source>
        <dbReference type="ARBA" id="ARBA00023102"/>
    </source>
</evidence>
<organism evidence="19 20">
    <name type="scientific">Tomitella fengzijianii</name>
    <dbReference type="NCBI Taxonomy" id="2597660"/>
    <lineage>
        <taxon>Bacteria</taxon>
        <taxon>Bacillati</taxon>
        <taxon>Actinomycetota</taxon>
        <taxon>Actinomycetes</taxon>
        <taxon>Mycobacteriales</taxon>
        <taxon>Tomitella</taxon>
    </lineage>
</organism>
<sequence length="452" mass="47126">MPARVQLARLDLRGTTPSRARLRSELPRGGVDVDAVLHQVQPVVDDVRERGSAAALDLSEKFDGVRPPTVRVPRAQLDKALAELDSAVREALETSISRARTVHAAQRRTDVTTEVVPGGTVTERWVPVERVGLYVPGGNAVYPSSVVMNVVPAQQAGVGSLVVCSPPQARFDGLPHPTVLAAAAMLGVDEVWAVGGAQAVALLAFGGTDTADVDGSDDLAPVDMITGPGNIYVTAAKRLCRGVVGIDAEAGPTEIAVLADGTADPAHVAADLISQAEHDVMAASVLVTTSSALADAVDDAVNAQLTTTKHAERVATALSGRQSGIVLVDDIAQGLTVVDAYAAEHLEIQTEDARAVATRVRSAGAIFVGPWAPVSLGDYCAGSNHVLPTAGCARHSSGLSVQTFLRGIHVVDYSEQALEDVRHHVVALANAEDLPAHGEAVRLRFEPLTPRN</sequence>
<dbReference type="EMBL" id="CP041765">
    <property type="protein sequence ID" value="QDQ97836.1"/>
    <property type="molecule type" value="Genomic_DNA"/>
</dbReference>
<evidence type="ECO:0000256" key="5">
    <source>
        <dbReference type="ARBA" id="ARBA00016531"/>
    </source>
</evidence>
<evidence type="ECO:0000256" key="7">
    <source>
        <dbReference type="ARBA" id="ARBA00022833"/>
    </source>
</evidence>
<protein>
    <recommendedName>
        <fullName evidence="5 12">Histidinol dehydrogenase</fullName>
        <shortName evidence="12">HDH</shortName>
        <ecNumber evidence="4 12">1.1.1.23</ecNumber>
    </recommendedName>
</protein>
<evidence type="ECO:0000256" key="12">
    <source>
        <dbReference type="HAMAP-Rule" id="MF_01024"/>
    </source>
</evidence>
<proteinExistence type="inferred from homology"/>
<evidence type="ECO:0000256" key="11">
    <source>
        <dbReference type="ARBA" id="ARBA00049489"/>
    </source>
</evidence>
<dbReference type="EC" id="1.1.1.23" evidence="4 12"/>
<feature type="binding site" evidence="12 17">
    <location>
        <position position="437"/>
    </location>
    <ligand>
        <name>Zn(2+)</name>
        <dbReference type="ChEBI" id="CHEBI:29105"/>
    </ligand>
</feature>
<feature type="binding site" evidence="12 16">
    <location>
        <position position="437"/>
    </location>
    <ligand>
        <name>substrate</name>
    </ligand>
</feature>
<dbReference type="InterPro" id="IPR012131">
    <property type="entry name" value="Hstdl_DH"/>
</dbReference>
<dbReference type="GO" id="GO:0000105">
    <property type="term" value="P:L-histidine biosynthetic process"/>
    <property type="evidence" value="ECO:0007669"/>
    <property type="project" value="UniProtKB-UniRule"/>
</dbReference>
<dbReference type="AlphaFoldDB" id="A0A516X435"/>
<dbReference type="GO" id="GO:0004399">
    <property type="term" value="F:histidinol dehydrogenase activity"/>
    <property type="evidence" value="ECO:0007669"/>
    <property type="project" value="UniProtKB-UniRule"/>
</dbReference>
<comment type="similarity">
    <text evidence="3 12 13 18">Belongs to the histidinol dehydrogenase family.</text>
</comment>
<dbReference type="HAMAP" id="MF_01024">
    <property type="entry name" value="HisD"/>
    <property type="match status" value="1"/>
</dbReference>
<dbReference type="InterPro" id="IPR001692">
    <property type="entry name" value="Histidinol_DH_CS"/>
</dbReference>
<dbReference type="Gene3D" id="1.20.5.1300">
    <property type="match status" value="1"/>
</dbReference>
<evidence type="ECO:0000256" key="16">
    <source>
        <dbReference type="PIRSR" id="PIRSR000099-3"/>
    </source>
</evidence>
<feature type="binding site" evidence="12 16">
    <location>
        <position position="275"/>
    </location>
    <ligand>
        <name>substrate</name>
    </ligand>
</feature>
<feature type="binding site" evidence="12 16">
    <location>
        <position position="253"/>
    </location>
    <ligand>
        <name>substrate</name>
    </ligand>
</feature>
<feature type="binding site" evidence="12 15">
    <location>
        <position position="134"/>
    </location>
    <ligand>
        <name>NAD(+)</name>
        <dbReference type="ChEBI" id="CHEBI:57540"/>
    </ligand>
</feature>
<comment type="function">
    <text evidence="1 12">Catalyzes the sequential NAD-dependent oxidations of L-histidinol to L-histidinaldehyde and then to L-histidine.</text>
</comment>
<feature type="binding site" evidence="12 17">
    <location>
        <position position="278"/>
    </location>
    <ligand>
        <name>Zn(2+)</name>
        <dbReference type="ChEBI" id="CHEBI:29105"/>
    </ligand>
</feature>
<feature type="binding site" evidence="12 17">
    <location>
        <position position="378"/>
    </location>
    <ligand>
        <name>Zn(2+)</name>
        <dbReference type="ChEBI" id="CHEBI:29105"/>
    </ligand>
</feature>
<keyword evidence="8 12" id="KW-0560">Oxidoreductase</keyword>
<dbReference type="OrthoDB" id="9805269at2"/>
<dbReference type="SUPFAM" id="SSF53720">
    <property type="entry name" value="ALDH-like"/>
    <property type="match status" value="1"/>
</dbReference>
<dbReference type="GO" id="GO:0051287">
    <property type="term" value="F:NAD binding"/>
    <property type="evidence" value="ECO:0007669"/>
    <property type="project" value="InterPro"/>
</dbReference>
<dbReference type="Proteomes" id="UP000317344">
    <property type="component" value="Chromosome"/>
</dbReference>
<name>A0A516X435_9ACTN</name>
<feature type="binding site" evidence="12 17">
    <location>
        <position position="275"/>
    </location>
    <ligand>
        <name>Zn(2+)</name>
        <dbReference type="ChEBI" id="CHEBI:29105"/>
    </ligand>
</feature>
<comment type="pathway">
    <text evidence="2 12">Amino-acid biosynthesis; L-histidine biosynthesis; L-histidine from 5-phospho-alpha-D-ribose 1-diphosphate: step 9/9.</text>
</comment>